<reference evidence="14" key="1">
    <citation type="submission" date="2021-04" db="EMBL/GenBank/DDBJ databases">
        <authorList>
            <person name="Chebbi M.A.C M."/>
        </authorList>
    </citation>
    <scope>NUCLEOTIDE SEQUENCE</scope>
</reference>
<dbReference type="PROSITE" id="PS00211">
    <property type="entry name" value="ABC_TRANSPORTER_1"/>
    <property type="match status" value="2"/>
</dbReference>
<dbReference type="GO" id="GO:0016020">
    <property type="term" value="C:membrane"/>
    <property type="evidence" value="ECO:0007669"/>
    <property type="project" value="UniProtKB-SubCell"/>
</dbReference>
<dbReference type="CDD" id="cd03244">
    <property type="entry name" value="ABCC_MRP_domain2"/>
    <property type="match status" value="1"/>
</dbReference>
<dbReference type="FunFam" id="1.20.1560.10:FF:000014">
    <property type="entry name" value="Multidrug resistance-associated protein member 4"/>
    <property type="match status" value="1"/>
</dbReference>
<keyword evidence="3" id="KW-0813">Transport</keyword>
<dbReference type="SUPFAM" id="SSF90123">
    <property type="entry name" value="ABC transporter transmembrane region"/>
    <property type="match status" value="2"/>
</dbReference>
<keyword evidence="6" id="KW-0547">Nucleotide-binding</keyword>
<dbReference type="PROSITE" id="PS50929">
    <property type="entry name" value="ABC_TM1F"/>
    <property type="match status" value="2"/>
</dbReference>
<comment type="subcellular location">
    <subcellularLocation>
        <location evidence="1">Membrane</location>
        <topology evidence="1">Multi-pass membrane protein</topology>
    </subcellularLocation>
</comment>
<feature type="transmembrane region" description="Helical" evidence="11">
    <location>
        <begin position="922"/>
        <end position="946"/>
    </location>
</feature>
<feature type="transmembrane region" description="Helical" evidence="11">
    <location>
        <begin position="358"/>
        <end position="381"/>
    </location>
</feature>
<name>A0A8J2H8K5_COTCN</name>
<dbReference type="Pfam" id="PF00005">
    <property type="entry name" value="ABC_tran"/>
    <property type="match status" value="2"/>
</dbReference>
<dbReference type="InterPro" id="IPR044746">
    <property type="entry name" value="ABCC_6TM_D1"/>
</dbReference>
<dbReference type="InterPro" id="IPR036640">
    <property type="entry name" value="ABC1_TM_sf"/>
</dbReference>
<dbReference type="InterPro" id="IPR017871">
    <property type="entry name" value="ABC_transporter-like_CS"/>
</dbReference>
<evidence type="ECO:0000259" key="12">
    <source>
        <dbReference type="PROSITE" id="PS50893"/>
    </source>
</evidence>
<feature type="transmembrane region" description="Helical" evidence="11">
    <location>
        <begin position="766"/>
        <end position="787"/>
    </location>
</feature>
<feature type="transmembrane region" description="Helical" evidence="11">
    <location>
        <begin position="1006"/>
        <end position="1038"/>
    </location>
</feature>
<keyword evidence="15" id="KW-1185">Reference proteome</keyword>
<feature type="compositionally biased region" description="Acidic residues" evidence="10">
    <location>
        <begin position="732"/>
        <end position="742"/>
    </location>
</feature>
<accession>A0A8J2H8K5</accession>
<dbReference type="FunFam" id="1.20.1560.10:FF:000026">
    <property type="entry name" value="Multidrug resistance-associated protein lethal(2)03659"/>
    <property type="match status" value="1"/>
</dbReference>
<evidence type="ECO:0000256" key="6">
    <source>
        <dbReference type="ARBA" id="ARBA00022741"/>
    </source>
</evidence>
<comment type="caution">
    <text evidence="14">The sequence shown here is derived from an EMBL/GenBank/DDBJ whole genome shotgun (WGS) entry which is preliminary data.</text>
</comment>
<dbReference type="InterPro" id="IPR011527">
    <property type="entry name" value="ABC1_TM_dom"/>
</dbReference>
<feature type="compositionally biased region" description="Polar residues" evidence="10">
    <location>
        <begin position="713"/>
        <end position="730"/>
    </location>
</feature>
<dbReference type="PANTHER" id="PTHR24223">
    <property type="entry name" value="ATP-BINDING CASSETTE SUB-FAMILY C"/>
    <property type="match status" value="1"/>
</dbReference>
<dbReference type="GO" id="GO:0016887">
    <property type="term" value="F:ATP hydrolysis activity"/>
    <property type="evidence" value="ECO:0007669"/>
    <property type="project" value="InterPro"/>
</dbReference>
<feature type="domain" description="ABC transmembrane type-1" evidence="13">
    <location>
        <begin position="105"/>
        <end position="360"/>
    </location>
</feature>
<comment type="similarity">
    <text evidence="2">Belongs to the ABC transporter superfamily. ABCC family. Conjugate transporter (TC 3.A.1.208) subfamily.</text>
</comment>
<evidence type="ECO:0000313" key="15">
    <source>
        <dbReference type="Proteomes" id="UP000786811"/>
    </source>
</evidence>
<feature type="region of interest" description="Disordered" evidence="10">
    <location>
        <begin position="713"/>
        <end position="745"/>
    </location>
</feature>
<sequence length="1389" mass="156265">MDATKTTTNPNPREKANFLSVLFWTWTLKLFRTGYSKILEPEDLFDPLKIDRSSVLGDRLEKQWNLELESTKKSKRRPNFLKTIFRCFAWEYFMFGILHTFNEFILRLGTPLLLGQLLRYFRGTGGSYYNDALMYAGGICLATGINAITLNQSIFGAFHLGGKIRIAVCSVVYRKALRLSTTALGETAPGKIVNLVANDVNRFDLVSIFLHHMWSAPLTTIIIGYFLYTEAGYAGILGIGAVFIVVPIQSYTGKLSSKFRLQTAIKTDERVRLMDEIISGVQVIKMYAWEKPFCTMIALARKLELKVVQKNSWIRGIFMTFNLFTTRVAIYCTLVGMLFFGQQITAEKAFVFSSLFNILAHTMSAMFVRGIAEIAECIVAVRRLQYFLMYDEVENVNRTVYSGRLSVDHGSIGVNNKLSSSTKFDLPYIDDESNDVTSDTINTKLIRHNEPTSVPQNKHQNDKNKSWAVKLTNVTTKWEPSNPENTLQDINFKLERGKLYAIIGAVGAGKSSLLSAILGELPLMQGSVELKGGLSYAAQEAWVFGSTVRQNIIFGEPYDRQRYQRVVKACALLSDFKQFPQGDQTIVGERGSSLSGGQKARINLARAVYRQVDIYIFDDPLSAVDTHVGKHLFEECIQYYLAGKTRVLATHQLQYIKSVDGILLMEHGTVRLFANYMDLLAICPDYSTLLASDSTSENDESLSLSAEKISMRRQWSSASNRSRTPDQSGGDTDVEDDEEENEVINNIEGTSRGVIKGSIFMKYFRSGANICFVIMVGILFLLTQGAASLNDYFVQILVNEEETRYVEHLTKSSNNTDEPAVNQYDITPAFPYVYAYTGIVLSVFVIGITRSLSFYALCVKASQRLHDWSFEALIRTSMRFFDTNPSGRILNRFSKDMGAIDELLPKALLDAGQIIMMMVGSLVIVCVVNPIFIVPLVIIAFIFYWIRKVYLKTSKNVKRLEGMMRSPVFTHLNTTLNGLSTIRAYGAQNILKKEFDNFQDSHSSSWYMFITTSTAFGFSLDLFCFLFTAIVTFSFVLIDMGISGAEVGLAITTVMSMTGMIQWGMRQGAEVTNQLMSVERVLEYTLLPPEDNVFDEKQMLKKTKAKTSKKKGILVEEKIVNHSPESWPTEGCIKFHHVYMRYVEEDPPVLKGLNIVIKAKEKVGIVGRTGAGKSSLISALFRLAKVEGVIEIDGIDTGSIYLEDLRRNISIIPQDPVLFSGTLRKNLDPFNEFKDEALWSALEEVELKDSFAMVNGLDSRVFDRGTNFSAGQRQLVCLARAILRNNKVLMLDEATANVDPHTDGLIQRTIRTKFSECTVLTVAHRLNTIMDSDKVLVMDKGRMVEFDHPCILLKNDHGHFTSLVKQTGRAMTDQLMRIAKQAYDNKLNG</sequence>
<evidence type="ECO:0000256" key="4">
    <source>
        <dbReference type="ARBA" id="ARBA00022692"/>
    </source>
</evidence>
<evidence type="ECO:0000256" key="8">
    <source>
        <dbReference type="ARBA" id="ARBA00022989"/>
    </source>
</evidence>
<keyword evidence="8 11" id="KW-1133">Transmembrane helix</keyword>
<keyword evidence="4 11" id="KW-0812">Transmembrane</keyword>
<evidence type="ECO:0000256" key="9">
    <source>
        <dbReference type="ARBA" id="ARBA00023136"/>
    </source>
</evidence>
<keyword evidence="5" id="KW-0677">Repeat</keyword>
<feature type="transmembrane region" description="Helical" evidence="11">
    <location>
        <begin position="1045"/>
        <end position="1065"/>
    </location>
</feature>
<dbReference type="SUPFAM" id="SSF52540">
    <property type="entry name" value="P-loop containing nucleoside triphosphate hydrolases"/>
    <property type="match status" value="2"/>
</dbReference>
<evidence type="ECO:0000256" key="2">
    <source>
        <dbReference type="ARBA" id="ARBA00009726"/>
    </source>
</evidence>
<feature type="transmembrane region" description="Helical" evidence="11">
    <location>
        <begin position="80"/>
        <end position="98"/>
    </location>
</feature>
<gene>
    <name evidence="14" type="ORF">HICCMSTLAB_LOCUS3967</name>
</gene>
<evidence type="ECO:0000256" key="10">
    <source>
        <dbReference type="SAM" id="MobiDB-lite"/>
    </source>
</evidence>
<protein>
    <submittedName>
        <fullName evidence="14">ATP-binding cassette transporter subfamily C member 3</fullName>
    </submittedName>
</protein>
<feature type="transmembrane region" description="Helical" evidence="11">
    <location>
        <begin position="128"/>
        <end position="148"/>
    </location>
</feature>
<dbReference type="CDD" id="cd03250">
    <property type="entry name" value="ABCC_MRP_domain1"/>
    <property type="match status" value="1"/>
</dbReference>
<dbReference type="Gene3D" id="3.40.50.300">
    <property type="entry name" value="P-loop containing nucleotide triphosphate hydrolases"/>
    <property type="match status" value="2"/>
</dbReference>
<dbReference type="PROSITE" id="PS50893">
    <property type="entry name" value="ABC_TRANSPORTER_2"/>
    <property type="match status" value="2"/>
</dbReference>
<dbReference type="FunFam" id="3.40.50.300:FF:000163">
    <property type="entry name" value="Multidrug resistance-associated protein member 4"/>
    <property type="match status" value="1"/>
</dbReference>
<dbReference type="EMBL" id="CAJNRD030001118">
    <property type="protein sequence ID" value="CAG5083918.1"/>
    <property type="molecule type" value="Genomic_DNA"/>
</dbReference>
<feature type="domain" description="ABC transporter" evidence="12">
    <location>
        <begin position="469"/>
        <end position="692"/>
    </location>
</feature>
<evidence type="ECO:0000256" key="7">
    <source>
        <dbReference type="ARBA" id="ARBA00022840"/>
    </source>
</evidence>
<feature type="transmembrane region" description="Helical" evidence="11">
    <location>
        <begin position="233"/>
        <end position="252"/>
    </location>
</feature>
<evidence type="ECO:0000256" key="3">
    <source>
        <dbReference type="ARBA" id="ARBA00022448"/>
    </source>
</evidence>
<dbReference type="SMART" id="SM00382">
    <property type="entry name" value="AAA"/>
    <property type="match status" value="2"/>
</dbReference>
<feature type="transmembrane region" description="Helical" evidence="11">
    <location>
        <begin position="328"/>
        <end position="346"/>
    </location>
</feature>
<dbReference type="Proteomes" id="UP000786811">
    <property type="component" value="Unassembled WGS sequence"/>
</dbReference>
<dbReference type="FunFam" id="3.40.50.300:FF:000973">
    <property type="entry name" value="Multidrug resistance-associated protein 4"/>
    <property type="match status" value="1"/>
</dbReference>
<dbReference type="PANTHER" id="PTHR24223:SF456">
    <property type="entry name" value="MULTIDRUG RESISTANCE-ASSOCIATED PROTEIN LETHAL(2)03659"/>
    <property type="match status" value="1"/>
</dbReference>
<dbReference type="InterPro" id="IPR003593">
    <property type="entry name" value="AAA+_ATPase"/>
</dbReference>
<feature type="domain" description="ABC transporter" evidence="12">
    <location>
        <begin position="1133"/>
        <end position="1365"/>
    </location>
</feature>
<dbReference type="OrthoDB" id="6500128at2759"/>
<dbReference type="InterPro" id="IPR027417">
    <property type="entry name" value="P-loop_NTPase"/>
</dbReference>
<evidence type="ECO:0000256" key="11">
    <source>
        <dbReference type="SAM" id="Phobius"/>
    </source>
</evidence>
<dbReference type="Pfam" id="PF00664">
    <property type="entry name" value="ABC_membrane"/>
    <property type="match status" value="2"/>
</dbReference>
<evidence type="ECO:0000256" key="5">
    <source>
        <dbReference type="ARBA" id="ARBA00022737"/>
    </source>
</evidence>
<dbReference type="InterPro" id="IPR003439">
    <property type="entry name" value="ABC_transporter-like_ATP-bd"/>
</dbReference>
<feature type="transmembrane region" description="Helical" evidence="11">
    <location>
        <begin position="833"/>
        <end position="857"/>
    </location>
</feature>
<organism evidence="14 15">
    <name type="scientific">Cotesia congregata</name>
    <name type="common">Parasitoid wasp</name>
    <name type="synonym">Apanteles congregatus</name>
    <dbReference type="NCBI Taxonomy" id="51543"/>
    <lineage>
        <taxon>Eukaryota</taxon>
        <taxon>Metazoa</taxon>
        <taxon>Ecdysozoa</taxon>
        <taxon>Arthropoda</taxon>
        <taxon>Hexapoda</taxon>
        <taxon>Insecta</taxon>
        <taxon>Pterygota</taxon>
        <taxon>Neoptera</taxon>
        <taxon>Endopterygota</taxon>
        <taxon>Hymenoptera</taxon>
        <taxon>Apocrita</taxon>
        <taxon>Ichneumonoidea</taxon>
        <taxon>Braconidae</taxon>
        <taxon>Microgastrinae</taxon>
        <taxon>Cotesia</taxon>
    </lineage>
</organism>
<keyword evidence="9 11" id="KW-0472">Membrane</keyword>
<feature type="domain" description="ABC transmembrane type-1" evidence="13">
    <location>
        <begin position="774"/>
        <end position="1073"/>
    </location>
</feature>
<dbReference type="GO" id="GO:0140359">
    <property type="term" value="F:ABC-type transporter activity"/>
    <property type="evidence" value="ECO:0007669"/>
    <property type="project" value="InterPro"/>
</dbReference>
<dbReference type="GO" id="GO:0005524">
    <property type="term" value="F:ATP binding"/>
    <property type="evidence" value="ECO:0007669"/>
    <property type="project" value="UniProtKB-KW"/>
</dbReference>
<evidence type="ECO:0000259" key="13">
    <source>
        <dbReference type="PROSITE" id="PS50929"/>
    </source>
</evidence>
<dbReference type="CDD" id="cd18579">
    <property type="entry name" value="ABC_6TM_ABCC_D1"/>
    <property type="match status" value="1"/>
</dbReference>
<keyword evidence="7 14" id="KW-0067">ATP-binding</keyword>
<feature type="transmembrane region" description="Helical" evidence="11">
    <location>
        <begin position="208"/>
        <end position="227"/>
    </location>
</feature>
<dbReference type="InterPro" id="IPR050173">
    <property type="entry name" value="ABC_transporter_C-like"/>
</dbReference>
<evidence type="ECO:0000256" key="1">
    <source>
        <dbReference type="ARBA" id="ARBA00004141"/>
    </source>
</evidence>
<dbReference type="Gene3D" id="1.20.1560.10">
    <property type="entry name" value="ABC transporter type 1, transmembrane domain"/>
    <property type="match status" value="2"/>
</dbReference>
<evidence type="ECO:0000313" key="14">
    <source>
        <dbReference type="EMBL" id="CAG5083918.1"/>
    </source>
</evidence>
<proteinExistence type="inferred from homology"/>